<evidence type="ECO:0000259" key="5">
    <source>
        <dbReference type="Pfam" id="PF07176"/>
    </source>
</evidence>
<gene>
    <name evidence="6" type="ORF">BC008_38500</name>
</gene>
<keyword evidence="2" id="KW-0442">Lipid degradation</keyword>
<dbReference type="Pfam" id="PF00561">
    <property type="entry name" value="Abhydrolase_1"/>
    <property type="match status" value="1"/>
</dbReference>
<feature type="domain" description="DUF1400" evidence="5">
    <location>
        <begin position="36"/>
        <end position="164"/>
    </location>
</feature>
<evidence type="ECO:0000256" key="1">
    <source>
        <dbReference type="ARBA" id="ARBA00022801"/>
    </source>
</evidence>
<dbReference type="EMBL" id="LMTZ01000151">
    <property type="protein sequence ID" value="KST62719.1"/>
    <property type="molecule type" value="Genomic_DNA"/>
</dbReference>
<dbReference type="Gene3D" id="3.40.50.1820">
    <property type="entry name" value="alpha/beta hydrolase"/>
    <property type="match status" value="1"/>
</dbReference>
<keyword evidence="1" id="KW-0378">Hydrolase</keyword>
<dbReference type="PANTHER" id="PTHR10272">
    <property type="entry name" value="PLATELET-ACTIVATING FACTOR ACETYLHYDROLASE"/>
    <property type="match status" value="1"/>
</dbReference>
<dbReference type="InterPro" id="IPR010802">
    <property type="entry name" value="DUF1400"/>
</dbReference>
<keyword evidence="3" id="KW-0443">Lipid metabolism</keyword>
<sequence>MKSIFGNWTKILGRYSRSLLLLALMPGLGSYDSALAAERVYASYSALERSISVSSLEKYAIKGVISEDLAAYTQYFEPAQLEEFRRILLSPIKLDRVAVSQFLYTPQGEFLLQRLGEVIKNETGEEKSGFHALRSALILAAAEPEGLTLLNLMRKYPSPGIHINLSRILGIAAEWEQLVNQTNYAIDAISKRSLIEAGNTPAGTNFSRLPSLQRQGNFAANKHQFKFFDASRRRVLLTDVYLPNTKLNLKNQIPAIVISHGLGSDSTNFRYLANYLVSHGFAVVVPNHPGSDTKQLRSLLDGSASELAQPEEFYNGPLDVTYILDELERINRSDSRFGERLNLQQVGLFGQSFGGYTVLALAGAKIDYKNLQKSCQEQTLRKSWNMSLLLQCRAKQLHGSFQRQGNNLRDGRVKAVIAVNPLTSAIFGEAGLKSLPIPVMIVASSDDTITPALYEQILPFSWLNASRKYLALLTGATHFSAIGNSAGDVEQLPLPSEVVGEDPVQTRSYVSVLSLLFFQNYVASNRKYASYLNAAYAKAISKTTVQVNLVKSLNQSEIELDKDKDKDKE</sequence>
<dbReference type="Proteomes" id="UP000053372">
    <property type="component" value="Unassembled WGS sequence"/>
</dbReference>
<dbReference type="InterPro" id="IPR000073">
    <property type="entry name" value="AB_hydrolase_1"/>
</dbReference>
<dbReference type="OrthoDB" id="422423at2"/>
<protein>
    <recommendedName>
        <fullName evidence="8">DUF1400 domain-containing protein</fullName>
    </recommendedName>
</protein>
<dbReference type="SUPFAM" id="SSF53474">
    <property type="entry name" value="alpha/beta-Hydrolases"/>
    <property type="match status" value="1"/>
</dbReference>
<proteinExistence type="predicted"/>
<dbReference type="InterPro" id="IPR029058">
    <property type="entry name" value="AB_hydrolase_fold"/>
</dbReference>
<evidence type="ECO:0000259" key="4">
    <source>
        <dbReference type="Pfam" id="PF00561"/>
    </source>
</evidence>
<dbReference type="GO" id="GO:0003847">
    <property type="term" value="F:1-alkyl-2-acetylglycerophosphocholine esterase activity"/>
    <property type="evidence" value="ECO:0007669"/>
    <property type="project" value="TreeGrafter"/>
</dbReference>
<name>A0A0V7ZE81_9CYAN</name>
<dbReference type="GO" id="GO:0016042">
    <property type="term" value="P:lipid catabolic process"/>
    <property type="evidence" value="ECO:0007669"/>
    <property type="project" value="UniProtKB-KW"/>
</dbReference>
<keyword evidence="7" id="KW-1185">Reference proteome</keyword>
<dbReference type="RefSeq" id="WP_027844240.1">
    <property type="nucleotide sequence ID" value="NZ_LMTZ01000151.1"/>
</dbReference>
<organism evidence="6 7">
    <name type="scientific">Mastigocoleus testarum BC008</name>
    <dbReference type="NCBI Taxonomy" id="371196"/>
    <lineage>
        <taxon>Bacteria</taxon>
        <taxon>Bacillati</taxon>
        <taxon>Cyanobacteriota</taxon>
        <taxon>Cyanophyceae</taxon>
        <taxon>Nostocales</taxon>
        <taxon>Hapalosiphonaceae</taxon>
        <taxon>Mastigocoleus</taxon>
    </lineage>
</organism>
<evidence type="ECO:0008006" key="8">
    <source>
        <dbReference type="Google" id="ProtNLM"/>
    </source>
</evidence>
<comment type="caution">
    <text evidence="6">The sequence shown here is derived from an EMBL/GenBank/DDBJ whole genome shotgun (WGS) entry which is preliminary data.</text>
</comment>
<evidence type="ECO:0000313" key="7">
    <source>
        <dbReference type="Proteomes" id="UP000053372"/>
    </source>
</evidence>
<accession>A0A0V7ZE81</accession>
<evidence type="ECO:0000256" key="3">
    <source>
        <dbReference type="ARBA" id="ARBA00023098"/>
    </source>
</evidence>
<reference evidence="6 7" key="1">
    <citation type="journal article" date="2015" name="Genome Announc.">
        <title>Draft Genome of the Euendolithic (true boring) Cyanobacterium Mastigocoleus testarum strain BC008.</title>
        <authorList>
            <person name="Guida B.S."/>
            <person name="Garcia-Pichel F."/>
        </authorList>
    </citation>
    <scope>NUCLEOTIDE SEQUENCE [LARGE SCALE GENOMIC DNA]</scope>
    <source>
        <strain evidence="6 7">BC008</strain>
    </source>
</reference>
<evidence type="ECO:0000313" key="6">
    <source>
        <dbReference type="EMBL" id="KST62719.1"/>
    </source>
</evidence>
<dbReference type="AlphaFoldDB" id="A0A0V7ZE81"/>
<feature type="domain" description="AB hydrolase-1" evidence="4">
    <location>
        <begin position="254"/>
        <end position="364"/>
    </location>
</feature>
<evidence type="ECO:0000256" key="2">
    <source>
        <dbReference type="ARBA" id="ARBA00022963"/>
    </source>
</evidence>
<dbReference type="PANTHER" id="PTHR10272:SF13">
    <property type="entry name" value="POLY(ETHYLENE TEREPHTHALATE) HYDROLASE"/>
    <property type="match status" value="1"/>
</dbReference>
<dbReference type="Pfam" id="PF07176">
    <property type="entry name" value="DUF1400"/>
    <property type="match status" value="1"/>
</dbReference>